<dbReference type="InterPro" id="IPR009050">
    <property type="entry name" value="Globin-like_sf"/>
</dbReference>
<name>A0A561WJK9_ACTTI</name>
<dbReference type="SUPFAM" id="SSF63380">
    <property type="entry name" value="Riboflavin synthase domain-like"/>
    <property type="match status" value="1"/>
</dbReference>
<keyword evidence="5" id="KW-1185">Reference proteome</keyword>
<comment type="cofactor">
    <cofactor evidence="1">
        <name>FAD</name>
        <dbReference type="ChEBI" id="CHEBI:57692"/>
    </cofactor>
</comment>
<dbReference type="EMBL" id="VIWY01000002">
    <property type="protein sequence ID" value="TWG24054.1"/>
    <property type="molecule type" value="Genomic_DNA"/>
</dbReference>
<feature type="domain" description="FAD-binding FR-type" evidence="3">
    <location>
        <begin position="379"/>
        <end position="487"/>
    </location>
</feature>
<dbReference type="InterPro" id="IPR012292">
    <property type="entry name" value="Globin/Proto"/>
</dbReference>
<evidence type="ECO:0000313" key="4">
    <source>
        <dbReference type="EMBL" id="TWG24054.1"/>
    </source>
</evidence>
<dbReference type="Gene3D" id="1.10.490.10">
    <property type="entry name" value="Globins"/>
    <property type="match status" value="1"/>
</dbReference>
<evidence type="ECO:0000313" key="5">
    <source>
        <dbReference type="Proteomes" id="UP000320239"/>
    </source>
</evidence>
<dbReference type="Pfam" id="PF00175">
    <property type="entry name" value="NAD_binding_1"/>
    <property type="match status" value="1"/>
</dbReference>
<gene>
    <name evidence="4" type="ORF">FHX34_102607</name>
</gene>
<evidence type="ECO:0000256" key="1">
    <source>
        <dbReference type="ARBA" id="ARBA00001974"/>
    </source>
</evidence>
<dbReference type="Gene3D" id="3.40.50.80">
    <property type="entry name" value="Nucleotide-binding domain of ferredoxin-NADP reductase (FNR) module"/>
    <property type="match status" value="1"/>
</dbReference>
<dbReference type="GO" id="GO:0016491">
    <property type="term" value="F:oxidoreductase activity"/>
    <property type="evidence" value="ECO:0007669"/>
    <property type="project" value="InterPro"/>
</dbReference>
<feature type="compositionally biased region" description="Low complexity" evidence="2">
    <location>
        <begin position="24"/>
        <end position="38"/>
    </location>
</feature>
<dbReference type="SUPFAM" id="SSF46458">
    <property type="entry name" value="Globin-like"/>
    <property type="match status" value="1"/>
</dbReference>
<dbReference type="PANTHER" id="PTHR47354:SF5">
    <property type="entry name" value="PROTEIN RFBI"/>
    <property type="match status" value="1"/>
</dbReference>
<dbReference type="RefSeq" id="WP_122977234.1">
    <property type="nucleotide sequence ID" value="NZ_BOMX01000048.1"/>
</dbReference>
<dbReference type="InterPro" id="IPR017938">
    <property type="entry name" value="Riboflavin_synthase-like_b-brl"/>
</dbReference>
<dbReference type="Gene3D" id="2.40.30.10">
    <property type="entry name" value="Translation factors"/>
    <property type="match status" value="1"/>
</dbReference>
<reference evidence="4 5" key="1">
    <citation type="submission" date="2019-06" db="EMBL/GenBank/DDBJ databases">
        <title>Sequencing the genomes of 1000 actinobacteria strains.</title>
        <authorList>
            <person name="Klenk H.-P."/>
        </authorList>
    </citation>
    <scope>NUCLEOTIDE SEQUENCE [LARGE SCALE GENOMIC DNA]</scope>
    <source>
        <strain evidence="4 5">DSM 43866</strain>
    </source>
</reference>
<protein>
    <submittedName>
        <fullName evidence="4">NAD(P)H-flavin reductase</fullName>
    </submittedName>
</protein>
<dbReference type="GO" id="GO:0020037">
    <property type="term" value="F:heme binding"/>
    <property type="evidence" value="ECO:0007669"/>
    <property type="project" value="InterPro"/>
</dbReference>
<dbReference type="PANTHER" id="PTHR47354">
    <property type="entry name" value="NADH OXIDOREDUCTASE HCR"/>
    <property type="match status" value="1"/>
</dbReference>
<organism evidence="4 5">
    <name type="scientific">Actinoplanes teichomyceticus</name>
    <dbReference type="NCBI Taxonomy" id="1867"/>
    <lineage>
        <taxon>Bacteria</taxon>
        <taxon>Bacillati</taxon>
        <taxon>Actinomycetota</taxon>
        <taxon>Actinomycetes</taxon>
        <taxon>Micromonosporales</taxon>
        <taxon>Micromonosporaceae</taxon>
        <taxon>Actinoplanes</taxon>
    </lineage>
</organism>
<comment type="caution">
    <text evidence="4">The sequence shown here is derived from an EMBL/GenBank/DDBJ whole genome shotgun (WGS) entry which is preliminary data.</text>
</comment>
<dbReference type="InterPro" id="IPR039261">
    <property type="entry name" value="FNR_nucleotide-bd"/>
</dbReference>
<dbReference type="InterPro" id="IPR001433">
    <property type="entry name" value="OxRdtase_FAD/NAD-bd"/>
</dbReference>
<dbReference type="OrthoDB" id="3213438at2"/>
<sequence>MSSGQGSDPHLLALLRAIRLRQSAPDAAAAGAADTAAALSELSAGKPPPKPEPAPDAGTPPPAAPGAAGGRDPGGATRPGGPKRVGGVGRATPGGPGPGARAATSEGDTVAGPQGGATAGRSGDDDRPPKAGSELLWRGDQGAALGRAGLGAAARRPGAAGPPDRAASAAYGVPINRVNPISGINPAGPATPVPAVPGVPKVRPIGGAGTEFPSVTPAEYAAHFAHRTARRNLPSDGMDPGDTMALRDTQRLLSTGLTFAGGVDEVAERLWDALLQAQPDLLTTLPGTPDSQRAQLARALTWLVHRLDDPPAVVAGCAQLGAALAECGVQWNQLQMVSAALAEAMRAGMAPGVWRQEFDHAWRWTWQHVYEWLVHGGTLVAYQPTVWETEVVGHQLRRPDLAVVQLRPFLPLPYRPGQYARVELDGVPGAWRPYSLAGAPQRDDVIELHVRAKTETGVSGTLVHHTRVGDRIRVGRAEGAMGVPAEPGRGMLMIAGDTGVAPMKAMLAHLAVTQDPRPAVLFWGVRNLDELYDIEELLEIAGEAPRATVIPVVSEGDPGPYPYGLVTDAVAAYGEWTRHEVYLAGPPLMLAATSLALQQLGVSPQRIHHDAPE</sequence>
<dbReference type="GO" id="GO:0019825">
    <property type="term" value="F:oxygen binding"/>
    <property type="evidence" value="ECO:0007669"/>
    <property type="project" value="InterPro"/>
</dbReference>
<dbReference type="InterPro" id="IPR050415">
    <property type="entry name" value="MRET"/>
</dbReference>
<proteinExistence type="predicted"/>
<feature type="compositionally biased region" description="Gly residues" evidence="2">
    <location>
        <begin position="83"/>
        <end position="98"/>
    </location>
</feature>
<dbReference type="PRINTS" id="PR00410">
    <property type="entry name" value="PHEHYDRXLASE"/>
</dbReference>
<feature type="compositionally biased region" description="Pro residues" evidence="2">
    <location>
        <begin position="46"/>
        <end position="64"/>
    </location>
</feature>
<accession>A0A561WJK9</accession>
<dbReference type="Proteomes" id="UP000320239">
    <property type="component" value="Unassembled WGS sequence"/>
</dbReference>
<evidence type="ECO:0000259" key="3">
    <source>
        <dbReference type="PROSITE" id="PS51384"/>
    </source>
</evidence>
<dbReference type="PROSITE" id="PS51384">
    <property type="entry name" value="FAD_FR"/>
    <property type="match status" value="1"/>
</dbReference>
<evidence type="ECO:0000256" key="2">
    <source>
        <dbReference type="SAM" id="MobiDB-lite"/>
    </source>
</evidence>
<dbReference type="AlphaFoldDB" id="A0A561WJK9"/>
<dbReference type="InterPro" id="IPR017927">
    <property type="entry name" value="FAD-bd_FR_type"/>
</dbReference>
<dbReference type="CDD" id="cd19753">
    <property type="entry name" value="Mb-like_oxidoreductase"/>
    <property type="match status" value="1"/>
</dbReference>
<dbReference type="CDD" id="cd06187">
    <property type="entry name" value="O2ase_reductase_like"/>
    <property type="match status" value="1"/>
</dbReference>
<feature type="region of interest" description="Disordered" evidence="2">
    <location>
        <begin position="24"/>
        <end position="134"/>
    </location>
</feature>
<dbReference type="SUPFAM" id="SSF52343">
    <property type="entry name" value="Ferredoxin reductase-like, C-terminal NADP-linked domain"/>
    <property type="match status" value="1"/>
</dbReference>